<dbReference type="Proteomes" id="UP001248822">
    <property type="component" value="Unassembled WGS sequence"/>
</dbReference>
<evidence type="ECO:0000259" key="2">
    <source>
        <dbReference type="Pfam" id="PF18729"/>
    </source>
</evidence>
<accession>A0AAE4DMJ8</accession>
<gene>
    <name evidence="3" type="ORF">O7047_08455</name>
</gene>
<feature type="domain" description="STY4199-like HEPN" evidence="2">
    <location>
        <begin position="7"/>
        <end position="282"/>
    </location>
</feature>
<dbReference type="InterPro" id="IPR040816">
    <property type="entry name" value="STY4199_HEPN_dom"/>
</dbReference>
<dbReference type="EMBL" id="JAQGEC010000005">
    <property type="protein sequence ID" value="MDR9890266.1"/>
    <property type="molecule type" value="Genomic_DNA"/>
</dbReference>
<sequence>MPDFSAANIQNDFNRSLTLYRDAFSGILALFSYEAPAQLTPEAFLDALQQIRQQLGDWNKVADRLNLNQNEMLAFTQALRTLIKLQKRQQEDKPASRDLTIAALRFLSQLEMLKEKQPLLTYSTELHGEGEKKQLQSLQQVRAVELMIRSLINEAYRDQQALLNHLQKLFGQERVQAWLRVADRDDILSGTLFSELSSLFVDKNEYAAHYSPLYQYTPLLSFMSDKRKTLITFLDDIRAIRNRLAHHKRVTSVQTALVNYYYEEIAAPVQEAFDEGRVAVNPDRYFDASDAELRRYFTQAAEKLDRLGDDIGEVKDILVEQSEKLDKIKTDTGFLRKNMVWVIAGIAVLIVGSLLTFSTSTRTLVNTEVIRSDVSDVGKIVSGVKKETSSDPRKELANIGIAWDEKNIRDAIDRGDTRVVGLFMDGGMGWKLYYAEKALLDDRQETLALLLQHASLMDDRQGCPRMNSLLRDNVSRGNALTTMQTRFLKTFCSSSQDVAHIKAELDKAVSFEERQKKAYDEEMAKIEPADRCESRLMARQAQPLLDEAARFNIFNVSTLSLYETLLARLNGQLLAGVPAVNDIRKLVHEYCVKQATSRPNIGVSDDWSRAQRAIYNVVK</sequence>
<reference evidence="3" key="1">
    <citation type="submission" date="2022-12" db="EMBL/GenBank/DDBJ databases">
        <title>NDM-1 containing novel ST 2018 Pseudenterobacter timonensis.</title>
        <authorList>
            <person name="Halder G."/>
            <person name="Mandal S."/>
            <person name="Dutta S."/>
        </authorList>
    </citation>
    <scope>NUCLEOTIDE SEQUENCE</scope>
    <source>
        <strain evidence="3">CNCI147</strain>
    </source>
</reference>
<protein>
    <submittedName>
        <fullName evidence="3">STY4199 family HEPN domain-containing protein</fullName>
    </submittedName>
</protein>
<evidence type="ECO:0000313" key="3">
    <source>
        <dbReference type="EMBL" id="MDR9890266.1"/>
    </source>
</evidence>
<keyword evidence="1" id="KW-1133">Transmembrane helix</keyword>
<evidence type="ECO:0000256" key="1">
    <source>
        <dbReference type="SAM" id="Phobius"/>
    </source>
</evidence>
<dbReference type="Pfam" id="PF18729">
    <property type="entry name" value="HEPN_STY4199"/>
    <property type="match status" value="1"/>
</dbReference>
<dbReference type="RefSeq" id="WP_310825649.1">
    <property type="nucleotide sequence ID" value="NZ_JAQGEC010000005.1"/>
</dbReference>
<dbReference type="AlphaFoldDB" id="A0AAE4DMJ8"/>
<keyword evidence="1" id="KW-0472">Membrane</keyword>
<feature type="transmembrane region" description="Helical" evidence="1">
    <location>
        <begin position="339"/>
        <end position="357"/>
    </location>
</feature>
<keyword evidence="1" id="KW-0812">Transmembrane</keyword>
<evidence type="ECO:0000313" key="4">
    <source>
        <dbReference type="Proteomes" id="UP001248822"/>
    </source>
</evidence>
<proteinExistence type="predicted"/>
<name>A0AAE4DMJ8_9ENTR</name>
<organism evidence="3 4">
    <name type="scientific">Pseudenterobacter timonensis</name>
    <dbReference type="NCBI Taxonomy" id="1755099"/>
    <lineage>
        <taxon>Bacteria</taxon>
        <taxon>Pseudomonadati</taxon>
        <taxon>Pseudomonadota</taxon>
        <taxon>Gammaproteobacteria</taxon>
        <taxon>Enterobacterales</taxon>
        <taxon>Enterobacteriaceae</taxon>
        <taxon>Pseudenterobacter</taxon>
    </lineage>
</organism>
<comment type="caution">
    <text evidence="3">The sequence shown here is derived from an EMBL/GenBank/DDBJ whole genome shotgun (WGS) entry which is preliminary data.</text>
</comment>